<evidence type="ECO:0000313" key="2">
    <source>
        <dbReference type="Proteomes" id="UP000196084"/>
    </source>
</evidence>
<dbReference type="RefSeq" id="WP_087714829.1">
    <property type="nucleotide sequence ID" value="NZ_MWPH01000002.1"/>
</dbReference>
<dbReference type="EMBL" id="MWPH01000002">
    <property type="protein sequence ID" value="OVE84987.1"/>
    <property type="molecule type" value="Genomic_DNA"/>
</dbReference>
<dbReference type="OrthoDB" id="373645at2157"/>
<keyword evidence="2" id="KW-1185">Reference proteome</keyword>
<evidence type="ECO:0000313" key="1">
    <source>
        <dbReference type="EMBL" id="OVE84987.1"/>
    </source>
</evidence>
<dbReference type="Proteomes" id="UP000196084">
    <property type="component" value="Unassembled WGS sequence"/>
</dbReference>
<organism evidence="1 2">
    <name type="scientific">Natronolimnobius baerhuensis</name>
    <dbReference type="NCBI Taxonomy" id="253108"/>
    <lineage>
        <taxon>Archaea</taxon>
        <taxon>Methanobacteriati</taxon>
        <taxon>Methanobacteriota</taxon>
        <taxon>Stenosarchaea group</taxon>
        <taxon>Halobacteria</taxon>
        <taxon>Halobacteriales</taxon>
        <taxon>Natrialbaceae</taxon>
        <taxon>Natronolimnobius</taxon>
    </lineage>
</organism>
<sequence>MVDVPKQLAPADIDIEAREPRHRLDDPVLLAWVVSEAEVIEWAVDLSDDGIAHVVCRDSYDKSTPESVTSEAIPATEPIPQQLALALTAYSGQFSPIEAVVNPVASSE</sequence>
<protein>
    <submittedName>
        <fullName evidence="1">Uncharacterized protein</fullName>
    </submittedName>
</protein>
<name>A0A202E9T7_9EURY</name>
<gene>
    <name evidence="1" type="ORF">B2G88_11570</name>
</gene>
<reference evidence="1 2" key="1">
    <citation type="submission" date="2017-02" db="EMBL/GenBank/DDBJ databases">
        <title>Natronthermophilus aegyptiacus gen. nov.,sp. nov., an aerobic, extremely halophilic alkalithermophilic archaeon isolated from the athalassohaline Wadi An Natrun, Egypt.</title>
        <authorList>
            <person name="Zhao B."/>
        </authorList>
    </citation>
    <scope>NUCLEOTIDE SEQUENCE [LARGE SCALE GENOMIC DNA]</scope>
    <source>
        <strain evidence="1 2">CGMCC 1.3597</strain>
    </source>
</reference>
<dbReference type="AlphaFoldDB" id="A0A202E9T7"/>
<comment type="caution">
    <text evidence="1">The sequence shown here is derived from an EMBL/GenBank/DDBJ whole genome shotgun (WGS) entry which is preliminary data.</text>
</comment>
<proteinExistence type="predicted"/>
<accession>A0A202E9T7</accession>